<dbReference type="OrthoDB" id="9815144at2"/>
<dbReference type="AlphaFoldDB" id="A0A1H3GE19"/>
<keyword evidence="2" id="KW-1185">Reference proteome</keyword>
<dbReference type="InterPro" id="IPR024078">
    <property type="entry name" value="LmbE-like_dom_sf"/>
</dbReference>
<reference evidence="2" key="1">
    <citation type="submission" date="2016-10" db="EMBL/GenBank/DDBJ databases">
        <authorList>
            <person name="Varghese N."/>
            <person name="Submissions S."/>
        </authorList>
    </citation>
    <scope>NUCLEOTIDE SEQUENCE [LARGE SCALE GENOMIC DNA]</scope>
    <source>
        <strain evidence="2">VPI 5359</strain>
    </source>
</reference>
<sequence length="216" mass="24509">MKKVLVVAAHPDDEILGVGGTVAKHVKNGDEVTSIVLCEGESLRYGKNIGQSKAMEKAGNMLGVKRVIQLMFPDQKLDTYTLTDIISPLEKISNEIKPNIIYSQFGGDINMDHQLLFQASNVAFRPLDSWIEEFYAFYTVSSTEWGFPRSFIPDTWVDISQTLKEKIAAFACYKSEIREYPHPRSQKALEYVARFWGNQCVMDAAEAFMTIRNIKR</sequence>
<proteinExistence type="predicted"/>
<dbReference type="Pfam" id="PF02585">
    <property type="entry name" value="PIG-L"/>
    <property type="match status" value="1"/>
</dbReference>
<dbReference type="PANTHER" id="PTHR12993:SF30">
    <property type="entry name" value="N-ACETYL-ALPHA-D-GLUCOSAMINYL L-MALATE DEACETYLASE 1"/>
    <property type="match status" value="1"/>
</dbReference>
<dbReference type="Proteomes" id="UP000199652">
    <property type="component" value="Unassembled WGS sequence"/>
</dbReference>
<name>A0A1H3GE19_EUBBA</name>
<dbReference type="PANTHER" id="PTHR12993">
    <property type="entry name" value="N-ACETYLGLUCOSAMINYL-PHOSPHATIDYLINOSITOL DE-N-ACETYLASE-RELATED"/>
    <property type="match status" value="1"/>
</dbReference>
<protein>
    <submittedName>
        <fullName evidence="1">N-acetylglucosaminyl deacetylase, LmbE family</fullName>
    </submittedName>
</protein>
<dbReference type="RefSeq" id="WP_090245578.1">
    <property type="nucleotide sequence ID" value="NZ_FNOU01000013.1"/>
</dbReference>
<dbReference type="SUPFAM" id="SSF102588">
    <property type="entry name" value="LmbE-like"/>
    <property type="match status" value="1"/>
</dbReference>
<dbReference type="STRING" id="1528.SAMN04488579_11380"/>
<organism evidence="1 2">
    <name type="scientific">Eubacterium barkeri</name>
    <name type="common">Clostridium barkeri</name>
    <dbReference type="NCBI Taxonomy" id="1528"/>
    <lineage>
        <taxon>Bacteria</taxon>
        <taxon>Bacillati</taxon>
        <taxon>Bacillota</taxon>
        <taxon>Clostridia</taxon>
        <taxon>Eubacteriales</taxon>
        <taxon>Eubacteriaceae</taxon>
        <taxon>Eubacterium</taxon>
    </lineage>
</organism>
<evidence type="ECO:0000313" key="2">
    <source>
        <dbReference type="Proteomes" id="UP000199652"/>
    </source>
</evidence>
<dbReference type="GO" id="GO:0016811">
    <property type="term" value="F:hydrolase activity, acting on carbon-nitrogen (but not peptide) bonds, in linear amides"/>
    <property type="evidence" value="ECO:0007669"/>
    <property type="project" value="TreeGrafter"/>
</dbReference>
<dbReference type="Gene3D" id="3.40.50.10320">
    <property type="entry name" value="LmbE-like"/>
    <property type="match status" value="1"/>
</dbReference>
<gene>
    <name evidence="1" type="ORF">SAMN04488579_11380</name>
</gene>
<dbReference type="EMBL" id="FNOU01000013">
    <property type="protein sequence ID" value="SDY01516.1"/>
    <property type="molecule type" value="Genomic_DNA"/>
</dbReference>
<dbReference type="InterPro" id="IPR003737">
    <property type="entry name" value="GlcNAc_PI_deacetylase-related"/>
</dbReference>
<accession>A0A1H3GE19</accession>
<evidence type="ECO:0000313" key="1">
    <source>
        <dbReference type="EMBL" id="SDY01516.1"/>
    </source>
</evidence>